<keyword evidence="3" id="KW-0862">Zinc</keyword>
<gene>
    <name evidence="7" type="ORF">BT93_L4373</name>
</gene>
<dbReference type="Gene3D" id="3.30.40.10">
    <property type="entry name" value="Zinc/RING finger domain, C3HC4 (zinc finger)"/>
    <property type="match status" value="2"/>
</dbReference>
<dbReference type="Gene3D" id="1.20.58.1480">
    <property type="match status" value="1"/>
</dbReference>
<keyword evidence="2 4" id="KW-0863">Zinc-finger</keyword>
<evidence type="ECO:0000259" key="6">
    <source>
        <dbReference type="PROSITE" id="PS51787"/>
    </source>
</evidence>
<dbReference type="SMART" id="SM00464">
    <property type="entry name" value="LON"/>
    <property type="match status" value="1"/>
</dbReference>
<dbReference type="SMART" id="SM00184">
    <property type="entry name" value="RING"/>
    <property type="match status" value="2"/>
</dbReference>
<proteinExistence type="predicted"/>
<dbReference type="PANTHER" id="PTHR23327">
    <property type="entry name" value="RING FINGER PROTEIN 127"/>
    <property type="match status" value="1"/>
</dbReference>
<dbReference type="EMBL" id="MU093199">
    <property type="protein sequence ID" value="KAF7846441.1"/>
    <property type="molecule type" value="Genomic_DNA"/>
</dbReference>
<dbReference type="CDD" id="cd16514">
    <property type="entry name" value="RING-HC_LONFs_rpt2"/>
    <property type="match status" value="1"/>
</dbReference>
<evidence type="ECO:0000259" key="5">
    <source>
        <dbReference type="PROSITE" id="PS50089"/>
    </source>
</evidence>
<dbReference type="InterPro" id="IPR027370">
    <property type="entry name" value="Znf-RING_euk"/>
</dbReference>
<feature type="domain" description="RING-type" evidence="5">
    <location>
        <begin position="203"/>
        <end position="241"/>
    </location>
</feature>
<dbReference type="InterPro" id="IPR003111">
    <property type="entry name" value="Lon_prtase_N"/>
</dbReference>
<dbReference type="InterPro" id="IPR017907">
    <property type="entry name" value="Znf_RING_CS"/>
</dbReference>
<dbReference type="GO" id="GO:0061630">
    <property type="term" value="F:ubiquitin protein ligase activity"/>
    <property type="evidence" value="ECO:0007669"/>
    <property type="project" value="TreeGrafter"/>
</dbReference>
<dbReference type="Pfam" id="PF02190">
    <property type="entry name" value="LON_substr_bdg"/>
    <property type="match status" value="1"/>
</dbReference>
<dbReference type="InterPro" id="IPR001841">
    <property type="entry name" value="Znf_RING"/>
</dbReference>
<dbReference type="PANTHER" id="PTHR23327:SF42">
    <property type="entry name" value="LON PEPTIDASE N-TERMINAL DOMAIN AND RING FINGER PROTEIN C14F5.10C"/>
    <property type="match status" value="1"/>
</dbReference>
<dbReference type="InterPro" id="IPR013083">
    <property type="entry name" value="Znf_RING/FYVE/PHD"/>
</dbReference>
<evidence type="ECO:0000256" key="1">
    <source>
        <dbReference type="ARBA" id="ARBA00022723"/>
    </source>
</evidence>
<dbReference type="PROSITE" id="PS50089">
    <property type="entry name" value="ZF_RING_2"/>
    <property type="match status" value="1"/>
</dbReference>
<organism evidence="7 8">
    <name type="scientific">Corymbia citriodora subsp. variegata</name>
    <dbReference type="NCBI Taxonomy" id="360336"/>
    <lineage>
        <taxon>Eukaryota</taxon>
        <taxon>Viridiplantae</taxon>
        <taxon>Streptophyta</taxon>
        <taxon>Embryophyta</taxon>
        <taxon>Tracheophyta</taxon>
        <taxon>Spermatophyta</taxon>
        <taxon>Magnoliopsida</taxon>
        <taxon>eudicotyledons</taxon>
        <taxon>Gunneridae</taxon>
        <taxon>Pentapetalae</taxon>
        <taxon>rosids</taxon>
        <taxon>malvids</taxon>
        <taxon>Myrtales</taxon>
        <taxon>Myrtaceae</taxon>
        <taxon>Myrtoideae</taxon>
        <taxon>Eucalypteae</taxon>
        <taxon>Corymbia</taxon>
    </lineage>
</organism>
<dbReference type="AlphaFoldDB" id="A0A8T0CFX7"/>
<dbReference type="OrthoDB" id="264917at2759"/>
<feature type="domain" description="Lon N-terminal" evidence="6">
    <location>
        <begin position="277"/>
        <end position="511"/>
    </location>
</feature>
<dbReference type="PROSITE" id="PS00518">
    <property type="entry name" value="ZF_RING_1"/>
    <property type="match status" value="1"/>
</dbReference>
<name>A0A8T0CFX7_CORYI</name>
<evidence type="ECO:0008006" key="9">
    <source>
        <dbReference type="Google" id="ProtNLM"/>
    </source>
</evidence>
<dbReference type="PROSITE" id="PS51787">
    <property type="entry name" value="LON_N"/>
    <property type="match status" value="1"/>
</dbReference>
<evidence type="ECO:0000313" key="7">
    <source>
        <dbReference type="EMBL" id="KAF7846441.1"/>
    </source>
</evidence>
<dbReference type="InterPro" id="IPR015947">
    <property type="entry name" value="PUA-like_sf"/>
</dbReference>
<dbReference type="SUPFAM" id="SSF57850">
    <property type="entry name" value="RING/U-box"/>
    <property type="match status" value="2"/>
</dbReference>
<evidence type="ECO:0000256" key="4">
    <source>
        <dbReference type="PROSITE-ProRule" id="PRU00175"/>
    </source>
</evidence>
<dbReference type="Proteomes" id="UP000806378">
    <property type="component" value="Unassembled WGS sequence"/>
</dbReference>
<accession>A0A8T0CFX7</accession>
<evidence type="ECO:0000256" key="3">
    <source>
        <dbReference type="ARBA" id="ARBA00022833"/>
    </source>
</evidence>
<protein>
    <recommendedName>
        <fullName evidence="9">ATP-dependent protease</fullName>
    </recommendedName>
</protein>
<reference evidence="7" key="1">
    <citation type="submission" date="2020-05" db="EMBL/GenBank/DDBJ databases">
        <title>WGS assembly of Corymbia citriodora subspecies variegata.</title>
        <authorList>
            <person name="Barry K."/>
            <person name="Hundley H."/>
            <person name="Shu S."/>
            <person name="Jenkins J."/>
            <person name="Grimwood J."/>
            <person name="Baten A."/>
        </authorList>
    </citation>
    <scope>NUCLEOTIDE SEQUENCE</scope>
    <source>
        <strain evidence="7">CV2-018</strain>
    </source>
</reference>
<comment type="caution">
    <text evidence="7">The sequence shown here is derived from an EMBL/GenBank/DDBJ whole genome shotgun (WGS) entry which is preliminary data.</text>
</comment>
<dbReference type="InterPro" id="IPR046336">
    <property type="entry name" value="Lon_prtase_N_sf"/>
</dbReference>
<dbReference type="Pfam" id="PF13923">
    <property type="entry name" value="zf-C3HC4_2"/>
    <property type="match status" value="1"/>
</dbReference>
<keyword evidence="8" id="KW-1185">Reference proteome</keyword>
<dbReference type="GO" id="GO:0008270">
    <property type="term" value="F:zinc ion binding"/>
    <property type="evidence" value="ECO:0007669"/>
    <property type="project" value="UniProtKB-KW"/>
</dbReference>
<dbReference type="Gramene" id="rna-gnl|WGS:JABURB|Cocit.L4373.1">
    <property type="protein sequence ID" value="cds-KAF7846441.1"/>
    <property type="gene ID" value="gene-BT93_L4373"/>
</dbReference>
<keyword evidence="1" id="KW-0479">Metal-binding</keyword>
<dbReference type="Pfam" id="PF13445">
    <property type="entry name" value="zf-RING_UBOX"/>
    <property type="match status" value="1"/>
</dbReference>
<dbReference type="SUPFAM" id="SSF88697">
    <property type="entry name" value="PUA domain-like"/>
    <property type="match status" value="1"/>
</dbReference>
<evidence type="ECO:0000256" key="2">
    <source>
        <dbReference type="ARBA" id="ARBA00022771"/>
    </source>
</evidence>
<dbReference type="Gene3D" id="2.30.130.40">
    <property type="entry name" value="LON domain-like"/>
    <property type="match status" value="1"/>
</dbReference>
<sequence length="526" mass="59220">MSQDDSTVENSHPSALSAHEDARALVRLTQCPQCSHPFRSPITLPCGYSLCRQCLPTTYRRENVSYPDTPGRRRGFLCPFLDCAEEHVMADCCVDVTLSKLMESIGQVVTTHKISHADTPTYIEEIVKQDEVVGPLNDSEKPRCWTLPGGRLAATFDLTEMGILEYKTEVTYQPLSEDGDTYRNLDEALLAQVLETTHKEVDCQVCYNIMYDPVTTACGHTLCRKCLMRTLDHSLHCPVCRRVVTTAPSLHTQASNKTLVNLLAGLCPEIVATRAEAALLEDNIGVGELDTPLFVCTLGFPGCPTFLRIFEPRYRLMIRRALEGNRQFGILMYNERGTSQGDLGRVPFLEYGTILRIENVQMLPDGQSIVETVGVSRFRVKEHGQVDGYNVGRVERIEDVPLAEEERLEAEDMALPPAAEGDIEGEINRTSTRDLLMRGLNFILIMQGRSAPWLHQRILEAYGGPPDDAALFPYWFASILPLHDNVKYQLLQTNSVRQRLKITALWIRQMESQRWYVHPNSSTSET</sequence>
<evidence type="ECO:0000313" key="8">
    <source>
        <dbReference type="Proteomes" id="UP000806378"/>
    </source>
</evidence>